<keyword evidence="1" id="KW-0732">Signal</keyword>
<protein>
    <recommendedName>
        <fullName evidence="4">Ecp2 effector protein domain-containing protein</fullName>
    </recommendedName>
</protein>
<comment type="caution">
    <text evidence="2">The sequence shown here is derived from an EMBL/GenBank/DDBJ whole genome shotgun (WGS) entry which is preliminary data.</text>
</comment>
<feature type="chain" id="PRO_5015141651" description="Ecp2 effector protein domain-containing protein" evidence="1">
    <location>
        <begin position="22"/>
        <end position="168"/>
    </location>
</feature>
<dbReference type="OrthoDB" id="5231995at2759"/>
<evidence type="ECO:0000256" key="1">
    <source>
        <dbReference type="SAM" id="SignalP"/>
    </source>
</evidence>
<reference evidence="2" key="1">
    <citation type="submission" date="2017-09" db="EMBL/GenBank/DDBJ databases">
        <title>Polyketide synthases of a Diaporthe helianthi virulent isolate.</title>
        <authorList>
            <person name="Baroncelli R."/>
        </authorList>
    </citation>
    <scope>NUCLEOTIDE SEQUENCE [LARGE SCALE GENOMIC DNA]</scope>
    <source>
        <strain evidence="2">7/96</strain>
    </source>
</reference>
<feature type="signal peptide" evidence="1">
    <location>
        <begin position="1"/>
        <end position="21"/>
    </location>
</feature>
<gene>
    <name evidence="2" type="ORF">DHEL01_v201418</name>
</gene>
<evidence type="ECO:0000313" key="3">
    <source>
        <dbReference type="Proteomes" id="UP000094444"/>
    </source>
</evidence>
<organism evidence="2 3">
    <name type="scientific">Diaporthe helianthi</name>
    <dbReference type="NCBI Taxonomy" id="158607"/>
    <lineage>
        <taxon>Eukaryota</taxon>
        <taxon>Fungi</taxon>
        <taxon>Dikarya</taxon>
        <taxon>Ascomycota</taxon>
        <taxon>Pezizomycotina</taxon>
        <taxon>Sordariomycetes</taxon>
        <taxon>Sordariomycetidae</taxon>
        <taxon>Diaporthales</taxon>
        <taxon>Diaporthaceae</taxon>
        <taxon>Diaporthe</taxon>
    </lineage>
</organism>
<name>A0A2P5ICG7_DIAHE</name>
<dbReference type="InParanoid" id="A0A2P5ICG7"/>
<dbReference type="AlphaFoldDB" id="A0A2P5ICG7"/>
<accession>A0A2P5ICG7</accession>
<dbReference type="Proteomes" id="UP000094444">
    <property type="component" value="Unassembled WGS sequence"/>
</dbReference>
<dbReference type="EMBL" id="MAVT02000065">
    <property type="protein sequence ID" value="POS80191.1"/>
    <property type="molecule type" value="Genomic_DNA"/>
</dbReference>
<proteinExistence type="predicted"/>
<evidence type="ECO:0000313" key="2">
    <source>
        <dbReference type="EMBL" id="POS80191.1"/>
    </source>
</evidence>
<keyword evidence="3" id="KW-1185">Reference proteome</keyword>
<sequence>MRNIVTVVLVAVVAFLGLVNAALINAGKLPTYNTAKLRRNNDDGNPTLSNVSESSINCYSTGAEWGDLGNWQEIFDALQISGVMRVDNIPAGHHISDKVPVGPHCYVYEVGINKGYATPSKEDYNKGLEMVYICKRGGKQSVNFSSSEGEIIGSGWVKGDPQTNPDCS</sequence>
<evidence type="ECO:0008006" key="4">
    <source>
        <dbReference type="Google" id="ProtNLM"/>
    </source>
</evidence>